<keyword evidence="3" id="KW-0964">Secreted</keyword>
<comment type="similarity">
    <text evidence="1 3">Belongs to the bacterial flagellin family.</text>
</comment>
<evidence type="ECO:0000256" key="1">
    <source>
        <dbReference type="ARBA" id="ARBA00005709"/>
    </source>
</evidence>
<evidence type="ECO:0000256" key="3">
    <source>
        <dbReference type="RuleBase" id="RU362073"/>
    </source>
</evidence>
<dbReference type="InterPro" id="IPR046358">
    <property type="entry name" value="Flagellin_C"/>
</dbReference>
<dbReference type="PANTHER" id="PTHR42792:SF2">
    <property type="entry name" value="FLAGELLIN"/>
    <property type="match status" value="1"/>
</dbReference>
<dbReference type="PANTHER" id="PTHR42792">
    <property type="entry name" value="FLAGELLIN"/>
    <property type="match status" value="1"/>
</dbReference>
<dbReference type="InParanoid" id="A0A420WM82"/>
<evidence type="ECO:0000313" key="7">
    <source>
        <dbReference type="Proteomes" id="UP000282211"/>
    </source>
</evidence>
<dbReference type="GO" id="GO:0005198">
    <property type="term" value="F:structural molecule activity"/>
    <property type="evidence" value="ECO:0007669"/>
    <property type="project" value="UniProtKB-UniRule"/>
</dbReference>
<dbReference type="SUPFAM" id="SSF64518">
    <property type="entry name" value="Phase 1 flagellin"/>
    <property type="match status" value="1"/>
</dbReference>
<protein>
    <recommendedName>
        <fullName evidence="3">Flagellin</fullName>
    </recommendedName>
</protein>
<dbReference type="OrthoDB" id="8328560at2"/>
<dbReference type="GO" id="GO:0009288">
    <property type="term" value="C:bacterial-type flagellum"/>
    <property type="evidence" value="ECO:0007669"/>
    <property type="project" value="UniProtKB-SubCell"/>
</dbReference>
<dbReference type="Gene3D" id="1.20.1330.10">
    <property type="entry name" value="f41 fragment of flagellin, N-terminal domain"/>
    <property type="match status" value="2"/>
</dbReference>
<dbReference type="Pfam" id="PF00700">
    <property type="entry name" value="Flagellin_C"/>
    <property type="match status" value="1"/>
</dbReference>
<dbReference type="EMBL" id="RBII01000001">
    <property type="protein sequence ID" value="RKQ72148.1"/>
    <property type="molecule type" value="Genomic_DNA"/>
</dbReference>
<dbReference type="AlphaFoldDB" id="A0A420WM82"/>
<accession>A0A420WM82</accession>
<dbReference type="Proteomes" id="UP000282211">
    <property type="component" value="Unassembled WGS sequence"/>
</dbReference>
<name>A0A420WM82_9PROT</name>
<evidence type="ECO:0000259" key="5">
    <source>
        <dbReference type="Pfam" id="PF00700"/>
    </source>
</evidence>
<organism evidence="6 7">
    <name type="scientific">Litorimonas taeanensis</name>
    <dbReference type="NCBI Taxonomy" id="568099"/>
    <lineage>
        <taxon>Bacteria</taxon>
        <taxon>Pseudomonadati</taxon>
        <taxon>Pseudomonadota</taxon>
        <taxon>Alphaproteobacteria</taxon>
        <taxon>Maricaulales</taxon>
        <taxon>Robiginitomaculaceae</taxon>
    </lineage>
</organism>
<keyword evidence="6" id="KW-0966">Cell projection</keyword>
<dbReference type="RefSeq" id="WP_121100102.1">
    <property type="nucleotide sequence ID" value="NZ_RBII01000001.1"/>
</dbReference>
<proteinExistence type="inferred from homology"/>
<evidence type="ECO:0000313" key="6">
    <source>
        <dbReference type="EMBL" id="RKQ72148.1"/>
    </source>
</evidence>
<dbReference type="InterPro" id="IPR001029">
    <property type="entry name" value="Flagellin_N"/>
</dbReference>
<reference evidence="6 7" key="1">
    <citation type="submission" date="2018-10" db="EMBL/GenBank/DDBJ databases">
        <title>Genomic Encyclopedia of Type Strains, Phase IV (KMG-IV): sequencing the most valuable type-strain genomes for metagenomic binning, comparative biology and taxonomic classification.</title>
        <authorList>
            <person name="Goeker M."/>
        </authorList>
    </citation>
    <scope>NUCLEOTIDE SEQUENCE [LARGE SCALE GENOMIC DNA]</scope>
    <source>
        <strain evidence="6 7">DSM 22008</strain>
    </source>
</reference>
<gene>
    <name evidence="6" type="ORF">DES40_1485</name>
</gene>
<keyword evidence="6" id="KW-0282">Flagellum</keyword>
<sequence>MSSILTNNSAMVALGTLRGINNNLASVQSEISTGKKISSSSDNAAIWSIATVMQADVDSFSQVSDSLNLGSATIGVAQAGAEQVTELLQDAKAAIVAANDASVTDSDRAKYQTDLAEITSTISSIVEAASFNGQNLLKDGDAVSVLSSLNRGTDGTVTTGNVAVARQDLTTTTAVTAVAGGAASSGEAGFITFGSGSAADDGGTDTITIQGGAGAVTAGSTYSFDATPNGGAAVTFTYTAQEGDDINDVAAGLVEELTNGPNAIANTTASITTPAADPASDNVVITFTNNVPNGGGTEDIALDGAATIIEAVEERAAGGLAALSDLDISTSEGATSALGEIDALLQTAIDATAFFGSKQSRIDNQNEFITTLADSLKTGIGALTDANLEEASARLQSLQVQQQLGVQALTIANQNPQTLLALFR</sequence>
<comment type="subcellular location">
    <subcellularLocation>
        <location evidence="3">Secreted</location>
    </subcellularLocation>
    <subcellularLocation>
        <location evidence="3">Bacterial flagellum</location>
    </subcellularLocation>
</comment>
<dbReference type="Pfam" id="PF00669">
    <property type="entry name" value="Flagellin_N"/>
    <property type="match status" value="1"/>
</dbReference>
<keyword evidence="6" id="KW-0969">Cilium</keyword>
<dbReference type="FunCoup" id="A0A420WM82">
    <property type="interactions" value="100"/>
</dbReference>
<keyword evidence="7" id="KW-1185">Reference proteome</keyword>
<evidence type="ECO:0000256" key="2">
    <source>
        <dbReference type="ARBA" id="ARBA00023143"/>
    </source>
</evidence>
<comment type="function">
    <text evidence="3">Flagellin is the subunit protein which polymerizes to form the filaments of bacterial flagella.</text>
</comment>
<comment type="caution">
    <text evidence="6">The sequence shown here is derived from an EMBL/GenBank/DDBJ whole genome shotgun (WGS) entry which is preliminary data.</text>
</comment>
<feature type="domain" description="Flagellin C-terminal" evidence="5">
    <location>
        <begin position="341"/>
        <end position="423"/>
    </location>
</feature>
<evidence type="ECO:0000259" key="4">
    <source>
        <dbReference type="Pfam" id="PF00669"/>
    </source>
</evidence>
<dbReference type="InterPro" id="IPR001492">
    <property type="entry name" value="Flagellin"/>
</dbReference>
<keyword evidence="2 3" id="KW-0975">Bacterial flagellum</keyword>
<dbReference type="GO" id="GO:0005576">
    <property type="term" value="C:extracellular region"/>
    <property type="evidence" value="ECO:0007669"/>
    <property type="project" value="UniProtKB-SubCell"/>
</dbReference>
<feature type="domain" description="Flagellin N-terminal" evidence="4">
    <location>
        <begin position="4"/>
        <end position="139"/>
    </location>
</feature>